<dbReference type="InterPro" id="IPR018060">
    <property type="entry name" value="HTH_AraC"/>
</dbReference>
<feature type="transmembrane region" description="Helical" evidence="5">
    <location>
        <begin position="18"/>
        <end position="35"/>
    </location>
</feature>
<keyword evidence="5" id="KW-0472">Membrane</keyword>
<evidence type="ECO:0000313" key="7">
    <source>
        <dbReference type="EMBL" id="ANU64209.1"/>
    </source>
</evidence>
<keyword evidence="3" id="KW-0804">Transcription</keyword>
<feature type="compositionally biased region" description="Basic and acidic residues" evidence="4">
    <location>
        <begin position="941"/>
        <end position="951"/>
    </location>
</feature>
<dbReference type="Pfam" id="PF07494">
    <property type="entry name" value="Reg_prop"/>
    <property type="match status" value="1"/>
</dbReference>
<dbReference type="GO" id="GO:0003700">
    <property type="term" value="F:DNA-binding transcription factor activity"/>
    <property type="evidence" value="ECO:0007669"/>
    <property type="project" value="InterPro"/>
</dbReference>
<keyword evidence="5" id="KW-1133">Transmembrane helix</keyword>
<keyword evidence="5" id="KW-0812">Transmembrane</keyword>
<sequence length="1091" mass="120882">MNTAVTEKDTYICRAQRPIATAIMLIAAAILYINVSAQPYCRVRTYRTSDGLPSHNVSRIAQDSTDLIWVSTWGGLSNFDGKNFISYRSGERNGTLPTNRITAIWPDTHGRLWMHLYGELPYYLDIASGKFVAVSDDIAMKTGGEYHCRAISVAPEGIWMIGSRGKPTIRLNAKAPSDTALMEIWDTTHMASIGAHHITTVKSTPSGHEWIFTDTGISLYGSDVHADGVFMEPVELDGKDYFLTTDGRAYVYNSGKLTAISAVPGRPSVSAGRRLDDKRIMAATSSGIAIYDITTNRWSMITSPGGEEITDLYVDTKSRIWAFAEGGNILLATPESNTARYIDTEESMTPITVSRRPLWLEDPTGTVWLAPRNRPFGYYSEFSGKVKPLPLVSPQLNYSAIPSIERYFIDNQSNLWLSGAHDLTCVTFGRRSINTIPLERNEEVRALTVNDDGTLLAGTATGIIGWLDPDGKLKGYLTQTSGSDGSTKAQISQSPQPFAYRIYSVLTDSKGTTWIGTKGNGLYTIDPKGKITNYHRTSDPYSIGCDSIYQVMEDSRGRIWLATYGAGVHMVRRDSTGGYRFIHRGNDMNGYPADGFNRVRRVEEGPGGVMFLSTTEGFLTVDGHSDDAPSMRFFRTTHSETDPSSLLTPNVMQILSSKKGRIYVATMEGVQVVAEKTLLKDNLKLKPIAMPATSSCINNVLALGETPDGRIYIVRESDIVAYNPSTGADRTLSHTDNAEFTEALPVYDGQNLWTGALNGPAFFTPDKKIPGVEIPKIIVTRVLHGTGTDAGTELNPSEITVAGNERHLTVEFAALDYADTGSLRYAYRLDGDTLWHNLGSEGKLKFNRLSPGNHTLYLRSTNSSGHWVNNTRQISLKVEPSFWKSWRGTGVILLIILAVTGAAVIIYLQRRDNVRMSEINEQQRRTLEEITRVMHEQAVRAQAAREAEEARAGNTQEPPAPAPQASDYRLESPTIIDEDQEMMQRLLKFLDTRIGDENLKIEELAESVNMGRTVFYGKIKTLVGMSPSDFLRRLRLQRAQELIANSRMSFSQIAFAVGFSDPKYFTKCFKKETGMTPSEFRSKNQLSDNDA</sequence>
<dbReference type="AlphaFoldDB" id="A0A1B1SBP1"/>
<dbReference type="SUPFAM" id="SSF63829">
    <property type="entry name" value="Calcium-dependent phosphotriesterase"/>
    <property type="match status" value="2"/>
</dbReference>
<dbReference type="KEGG" id="pary:A4V02_11145"/>
<organism evidence="7 8">
    <name type="scientific">Muribaculum intestinale</name>
    <dbReference type="NCBI Taxonomy" id="1796646"/>
    <lineage>
        <taxon>Bacteria</taxon>
        <taxon>Pseudomonadati</taxon>
        <taxon>Bacteroidota</taxon>
        <taxon>Bacteroidia</taxon>
        <taxon>Bacteroidales</taxon>
        <taxon>Muribaculaceae</taxon>
        <taxon>Muribaculum</taxon>
    </lineage>
</organism>
<evidence type="ECO:0000313" key="8">
    <source>
        <dbReference type="Proteomes" id="UP000186351"/>
    </source>
</evidence>
<protein>
    <recommendedName>
        <fullName evidence="6">HTH araC/xylS-type domain-containing protein</fullName>
    </recommendedName>
</protein>
<dbReference type="PROSITE" id="PS00041">
    <property type="entry name" value="HTH_ARAC_FAMILY_1"/>
    <property type="match status" value="1"/>
</dbReference>
<dbReference type="GeneID" id="65537427"/>
<dbReference type="PRINTS" id="PR00032">
    <property type="entry name" value="HTHARAC"/>
</dbReference>
<dbReference type="Proteomes" id="UP000186351">
    <property type="component" value="Chromosome"/>
</dbReference>
<keyword evidence="1" id="KW-0805">Transcription regulation</keyword>
<dbReference type="InterPro" id="IPR018062">
    <property type="entry name" value="HTH_AraC-typ_CS"/>
</dbReference>
<dbReference type="SMART" id="SM00342">
    <property type="entry name" value="HTH_ARAC"/>
    <property type="match status" value="1"/>
</dbReference>
<dbReference type="InterPro" id="IPR020449">
    <property type="entry name" value="Tscrpt_reg_AraC-type_HTH"/>
</dbReference>
<dbReference type="InterPro" id="IPR011123">
    <property type="entry name" value="Y_Y_Y"/>
</dbReference>
<keyword evidence="8" id="KW-1185">Reference proteome</keyword>
<evidence type="ECO:0000256" key="4">
    <source>
        <dbReference type="SAM" id="MobiDB-lite"/>
    </source>
</evidence>
<dbReference type="RefSeq" id="WP_068961499.1">
    <property type="nucleotide sequence ID" value="NZ_CP015402.2"/>
</dbReference>
<reference evidence="8" key="1">
    <citation type="submission" date="2016-04" db="EMBL/GenBank/DDBJ databases">
        <title>Complete Genome Sequences of Twelve Strains of a Stable Defined Moderately Diverse Mouse Microbiota 2 (sDMDMm2).</title>
        <authorList>
            <person name="Uchimura Y."/>
            <person name="Wyss M."/>
            <person name="Brugiroux S."/>
            <person name="Limenitakis J.P."/>
            <person name="Stecher B."/>
            <person name="McCoy K.D."/>
            <person name="Macpherson A.J."/>
        </authorList>
    </citation>
    <scope>NUCLEOTIDE SEQUENCE [LARGE SCALE GENOMIC DNA]</scope>
    <source>
        <strain evidence="8">YL27</strain>
    </source>
</reference>
<feature type="transmembrane region" description="Helical" evidence="5">
    <location>
        <begin position="886"/>
        <end position="908"/>
    </location>
</feature>
<keyword evidence="2" id="KW-0238">DNA-binding</keyword>
<gene>
    <name evidence="7" type="ORF">A4V02_11145</name>
</gene>
<dbReference type="Pfam" id="PF07495">
    <property type="entry name" value="Y_Y_Y"/>
    <property type="match status" value="1"/>
</dbReference>
<dbReference type="EMBL" id="CP015402">
    <property type="protein sequence ID" value="ANU64209.1"/>
    <property type="molecule type" value="Genomic_DNA"/>
</dbReference>
<evidence type="ECO:0000256" key="1">
    <source>
        <dbReference type="ARBA" id="ARBA00023015"/>
    </source>
</evidence>
<dbReference type="InterPro" id="IPR011110">
    <property type="entry name" value="Reg_prop"/>
</dbReference>
<dbReference type="InterPro" id="IPR015943">
    <property type="entry name" value="WD40/YVTN_repeat-like_dom_sf"/>
</dbReference>
<feature type="domain" description="HTH araC/xylS-type" evidence="6">
    <location>
        <begin position="984"/>
        <end position="1083"/>
    </location>
</feature>
<dbReference type="Gene3D" id="2.130.10.10">
    <property type="entry name" value="YVTN repeat-like/Quinoprotein amine dehydrogenase"/>
    <property type="match status" value="3"/>
</dbReference>
<dbReference type="Pfam" id="PF12833">
    <property type="entry name" value="HTH_18"/>
    <property type="match status" value="1"/>
</dbReference>
<dbReference type="STRING" id="1796646.A4V02_11145"/>
<name>A0A1B1SBP1_9BACT</name>
<feature type="region of interest" description="Disordered" evidence="4">
    <location>
        <begin position="941"/>
        <end position="969"/>
    </location>
</feature>
<accession>A0A1B1SBP1</accession>
<dbReference type="GO" id="GO:0043565">
    <property type="term" value="F:sequence-specific DNA binding"/>
    <property type="evidence" value="ECO:0007669"/>
    <property type="project" value="InterPro"/>
</dbReference>
<dbReference type="OrthoDB" id="1116352at2"/>
<evidence type="ECO:0000256" key="2">
    <source>
        <dbReference type="ARBA" id="ARBA00023125"/>
    </source>
</evidence>
<evidence type="ECO:0000256" key="3">
    <source>
        <dbReference type="ARBA" id="ARBA00023163"/>
    </source>
</evidence>
<accession>A0A1Z2XGX8</accession>
<dbReference type="PROSITE" id="PS01124">
    <property type="entry name" value="HTH_ARAC_FAMILY_2"/>
    <property type="match status" value="1"/>
</dbReference>
<dbReference type="Gene3D" id="1.10.10.60">
    <property type="entry name" value="Homeodomain-like"/>
    <property type="match status" value="2"/>
</dbReference>
<dbReference type="SUPFAM" id="SSF46689">
    <property type="entry name" value="Homeodomain-like"/>
    <property type="match status" value="1"/>
</dbReference>
<evidence type="ECO:0000256" key="5">
    <source>
        <dbReference type="SAM" id="Phobius"/>
    </source>
</evidence>
<dbReference type="InterPro" id="IPR013783">
    <property type="entry name" value="Ig-like_fold"/>
</dbReference>
<dbReference type="Gene3D" id="2.60.40.10">
    <property type="entry name" value="Immunoglobulins"/>
    <property type="match status" value="1"/>
</dbReference>
<dbReference type="PANTHER" id="PTHR43280:SF2">
    <property type="entry name" value="HTH-TYPE TRANSCRIPTIONAL REGULATOR EXSA"/>
    <property type="match status" value="1"/>
</dbReference>
<proteinExistence type="predicted"/>
<dbReference type="PANTHER" id="PTHR43280">
    <property type="entry name" value="ARAC-FAMILY TRANSCRIPTIONAL REGULATOR"/>
    <property type="match status" value="1"/>
</dbReference>
<dbReference type="InterPro" id="IPR009057">
    <property type="entry name" value="Homeodomain-like_sf"/>
</dbReference>
<dbReference type="SUPFAM" id="SSF101898">
    <property type="entry name" value="NHL repeat"/>
    <property type="match status" value="1"/>
</dbReference>
<evidence type="ECO:0000259" key="6">
    <source>
        <dbReference type="PROSITE" id="PS01124"/>
    </source>
</evidence>